<dbReference type="InterPro" id="IPR029045">
    <property type="entry name" value="ClpP/crotonase-like_dom_sf"/>
</dbReference>
<name>A0ABP9PMZ1_9PSEU</name>
<keyword evidence="4" id="KW-1185">Reference proteome</keyword>
<evidence type="ECO:0000313" key="3">
    <source>
        <dbReference type="EMBL" id="GAA5146298.1"/>
    </source>
</evidence>
<accession>A0ABP9PMZ1</accession>
<proteinExistence type="inferred from homology"/>
<dbReference type="Proteomes" id="UP001428817">
    <property type="component" value="Unassembled WGS sequence"/>
</dbReference>
<comment type="caution">
    <text evidence="3">The sequence shown here is derived from an EMBL/GenBank/DDBJ whole genome shotgun (WGS) entry which is preliminary data.</text>
</comment>
<evidence type="ECO:0000256" key="1">
    <source>
        <dbReference type="ARBA" id="ARBA00005254"/>
    </source>
</evidence>
<dbReference type="Pfam" id="PF00378">
    <property type="entry name" value="ECH_1"/>
    <property type="match status" value="1"/>
</dbReference>
<dbReference type="CDD" id="cd06558">
    <property type="entry name" value="crotonase-like"/>
    <property type="match status" value="1"/>
</dbReference>
<dbReference type="SUPFAM" id="SSF52096">
    <property type="entry name" value="ClpP/crotonase"/>
    <property type="match status" value="1"/>
</dbReference>
<dbReference type="InterPro" id="IPR018376">
    <property type="entry name" value="Enoyl-CoA_hyd/isom_CS"/>
</dbReference>
<dbReference type="Gene3D" id="1.10.12.10">
    <property type="entry name" value="Lyase 2-enoyl-coa Hydratase, Chain A, domain 2"/>
    <property type="match status" value="1"/>
</dbReference>
<evidence type="ECO:0000313" key="4">
    <source>
        <dbReference type="Proteomes" id="UP001428817"/>
    </source>
</evidence>
<dbReference type="PANTHER" id="PTHR43459">
    <property type="entry name" value="ENOYL-COA HYDRATASE"/>
    <property type="match status" value="1"/>
</dbReference>
<dbReference type="PROSITE" id="PS00166">
    <property type="entry name" value="ENOYL_COA_HYDRATASE"/>
    <property type="match status" value="1"/>
</dbReference>
<gene>
    <name evidence="3" type="ORF">GCM10023321_05550</name>
</gene>
<dbReference type="PANTHER" id="PTHR43459:SF1">
    <property type="entry name" value="EG:BACN32G11.4 PROTEIN"/>
    <property type="match status" value="1"/>
</dbReference>
<comment type="similarity">
    <text evidence="1 2">Belongs to the enoyl-CoA hydratase/isomerase family.</text>
</comment>
<dbReference type="InterPro" id="IPR001753">
    <property type="entry name" value="Enoyl-CoA_hydra/iso"/>
</dbReference>
<reference evidence="4" key="1">
    <citation type="journal article" date="2019" name="Int. J. Syst. Evol. Microbiol.">
        <title>The Global Catalogue of Microorganisms (GCM) 10K type strain sequencing project: providing services to taxonomists for standard genome sequencing and annotation.</title>
        <authorList>
            <consortium name="The Broad Institute Genomics Platform"/>
            <consortium name="The Broad Institute Genome Sequencing Center for Infectious Disease"/>
            <person name="Wu L."/>
            <person name="Ma J."/>
        </authorList>
    </citation>
    <scope>NUCLEOTIDE SEQUENCE [LARGE SCALE GENOMIC DNA]</scope>
    <source>
        <strain evidence="4">JCM 18303</strain>
    </source>
</reference>
<dbReference type="InterPro" id="IPR014748">
    <property type="entry name" value="Enoyl-CoA_hydra_C"/>
</dbReference>
<dbReference type="EMBL" id="BAABJP010000001">
    <property type="protein sequence ID" value="GAA5146298.1"/>
    <property type="molecule type" value="Genomic_DNA"/>
</dbReference>
<sequence>MIRMTQVVHRRELEPGIHLLELDRPDRLNAMTENLVDQLHEQLGLLAADDSCRVVILTGRGRGFCAGLDLKGYAPGQDGRLPGSSPQDRMRLIKRIASLVTELRALPQPVIAAINGAAAGGGLALAVASDVRLAGASARFADGFVRIGLSGCEIGVSWLLPRLIGASRAFELMLTGRLIDAAEADRIGLVSRVVPDDSLIDAALGVAREITGNSPFGVRLTKQVMWHQLETGSLGAGIAMEAGTQATASLTADAGEAMTAFLEGRQPRFTDS</sequence>
<dbReference type="Gene3D" id="3.90.226.10">
    <property type="entry name" value="2-enoyl-CoA Hydratase, Chain A, domain 1"/>
    <property type="match status" value="1"/>
</dbReference>
<protein>
    <submittedName>
        <fullName evidence="3">Enoyl-CoA hydratase-related protein</fullName>
    </submittedName>
</protein>
<evidence type="ECO:0000256" key="2">
    <source>
        <dbReference type="RuleBase" id="RU003707"/>
    </source>
</evidence>
<organism evidence="3 4">
    <name type="scientific">Pseudonocardia eucalypti</name>
    <dbReference type="NCBI Taxonomy" id="648755"/>
    <lineage>
        <taxon>Bacteria</taxon>
        <taxon>Bacillati</taxon>
        <taxon>Actinomycetota</taxon>
        <taxon>Actinomycetes</taxon>
        <taxon>Pseudonocardiales</taxon>
        <taxon>Pseudonocardiaceae</taxon>
        <taxon>Pseudonocardia</taxon>
    </lineage>
</organism>